<dbReference type="OrthoDB" id="9781878at2"/>
<name>A0A3E1Y370_9BACT</name>
<dbReference type="SUPFAM" id="SSF48208">
    <property type="entry name" value="Six-hairpin glycosidases"/>
    <property type="match status" value="1"/>
</dbReference>
<evidence type="ECO:0000259" key="2">
    <source>
        <dbReference type="Pfam" id="PF21152"/>
    </source>
</evidence>
<evidence type="ECO:0000313" key="4">
    <source>
        <dbReference type="EMBL" id="RFS19160.1"/>
    </source>
</evidence>
<feature type="domain" description="Glucosidase YgjK N-terminal" evidence="2">
    <location>
        <begin position="41"/>
        <end position="168"/>
    </location>
</feature>
<evidence type="ECO:0000256" key="1">
    <source>
        <dbReference type="SAM" id="SignalP"/>
    </source>
</evidence>
<dbReference type="InterPro" id="IPR012341">
    <property type="entry name" value="6hp_glycosidase-like_sf"/>
</dbReference>
<dbReference type="InterPro" id="IPR008928">
    <property type="entry name" value="6-hairpin_glycosidase_sf"/>
</dbReference>
<accession>A0A3E1Y370</accession>
<gene>
    <name evidence="4" type="ORF">DVR12_24625</name>
</gene>
<reference evidence="4 5" key="1">
    <citation type="submission" date="2018-07" db="EMBL/GenBank/DDBJ databases">
        <title>Chitinophaga K2CV101002-2 sp. nov., isolated from a monsoon evergreen broad-leaved forest soil.</title>
        <authorList>
            <person name="Lv Y."/>
        </authorList>
    </citation>
    <scope>NUCLEOTIDE SEQUENCE [LARGE SCALE GENOMIC DNA]</scope>
    <source>
        <strain evidence="4 5">GDMCC 1.1288</strain>
    </source>
</reference>
<dbReference type="InterPro" id="IPR054491">
    <property type="entry name" value="MGH1-like_GH"/>
</dbReference>
<evidence type="ECO:0000313" key="5">
    <source>
        <dbReference type="Proteomes" id="UP000260644"/>
    </source>
</evidence>
<dbReference type="AlphaFoldDB" id="A0A3E1Y370"/>
<evidence type="ECO:0000259" key="3">
    <source>
        <dbReference type="Pfam" id="PF22422"/>
    </source>
</evidence>
<dbReference type="InterPro" id="IPR048450">
    <property type="entry name" value="YgjK_N"/>
</dbReference>
<comment type="caution">
    <text evidence="4">The sequence shown here is derived from an EMBL/GenBank/DDBJ whole genome shotgun (WGS) entry which is preliminary data.</text>
</comment>
<dbReference type="Pfam" id="PF22422">
    <property type="entry name" value="MGH1-like_GH"/>
    <property type="match status" value="1"/>
</dbReference>
<dbReference type="Proteomes" id="UP000260644">
    <property type="component" value="Unassembled WGS sequence"/>
</dbReference>
<organism evidence="4 5">
    <name type="scientific">Chitinophaga silvatica</name>
    <dbReference type="NCBI Taxonomy" id="2282649"/>
    <lineage>
        <taxon>Bacteria</taxon>
        <taxon>Pseudomonadati</taxon>
        <taxon>Bacteroidota</taxon>
        <taxon>Chitinophagia</taxon>
        <taxon>Chitinophagales</taxon>
        <taxon>Chitinophagaceae</taxon>
        <taxon>Chitinophaga</taxon>
    </lineage>
</organism>
<feature type="signal peptide" evidence="1">
    <location>
        <begin position="1"/>
        <end position="18"/>
    </location>
</feature>
<dbReference type="PANTHER" id="PTHR23403:SF1">
    <property type="entry name" value="TREHALASE"/>
    <property type="match status" value="1"/>
</dbReference>
<dbReference type="RefSeq" id="WP_116978475.1">
    <property type="nucleotide sequence ID" value="NZ_QPMM01000015.1"/>
</dbReference>
<proteinExistence type="predicted"/>
<dbReference type="Pfam" id="PF21152">
    <property type="entry name" value="YgjK_N"/>
    <property type="match status" value="1"/>
</dbReference>
<keyword evidence="5" id="KW-1185">Reference proteome</keyword>
<dbReference type="PANTHER" id="PTHR23403">
    <property type="entry name" value="TREHALASE"/>
    <property type="match status" value="1"/>
</dbReference>
<feature type="domain" description="Mannosylglycerate hydrolase MGH1-like glycoside hydrolase" evidence="3">
    <location>
        <begin position="295"/>
        <end position="623"/>
    </location>
</feature>
<dbReference type="GO" id="GO:0004555">
    <property type="term" value="F:alpha,alpha-trehalase activity"/>
    <property type="evidence" value="ECO:0007669"/>
    <property type="project" value="InterPro"/>
</dbReference>
<keyword evidence="1" id="KW-0732">Signal</keyword>
<dbReference type="EMBL" id="QPMM01000015">
    <property type="protein sequence ID" value="RFS19160.1"/>
    <property type="molecule type" value="Genomic_DNA"/>
</dbReference>
<feature type="chain" id="PRO_5017577203" evidence="1">
    <location>
        <begin position="19"/>
        <end position="634"/>
    </location>
</feature>
<dbReference type="Gene3D" id="1.50.10.10">
    <property type="match status" value="1"/>
</dbReference>
<dbReference type="GO" id="GO:0005993">
    <property type="term" value="P:trehalose catabolic process"/>
    <property type="evidence" value="ECO:0007669"/>
    <property type="project" value="TreeGrafter"/>
</dbReference>
<protein>
    <submittedName>
        <fullName evidence="4">Glycoside hydrolase</fullName>
    </submittedName>
</protein>
<keyword evidence="4" id="KW-0378">Hydrolase</keyword>
<dbReference type="Gene3D" id="2.70.98.50">
    <property type="entry name" value="putative glycoside hydrolase family protein from bacillus halodurans"/>
    <property type="match status" value="1"/>
</dbReference>
<dbReference type="InterPro" id="IPR001661">
    <property type="entry name" value="Glyco_hydro_37"/>
</dbReference>
<sequence length="634" mass="71938">MRRWLILLLALSLQQVYAQRNKYPDVLNLHAEPPKGKSILTNVFSDMGAWHAYALPLHKEDNGAFIGPLIMGMEGEWLSGAFSRLELSENNQLVDLSVADANIRYFPGMLLQQLEINKLGITQQLIFVSGREALLHTTITNRSNSVRTLNIRYHGQSRKQITVNNETSSLQSAGFVAVFPAGTSITADSLSYSASNTGVVIAPGASYEQTQLQAYYPDTVHKPAVYEFSKSLKENENRWNGYLSRYFSASPKLTEIQKRLAVKCMVTLITNWRSSAGDIHHDGVFPSVNYQGFYGVWSWDSWKQAVGIVTFNPELAKNNIRSMFDYQDELGMVADCIYLDKSENNWRDTKPPLAAWGVWEVYLQTKDTAFVKEMLPKLIRYHEWWYTNRDHDQNGLCEYGSTDGTRIAAAWESGMDNAVRFDSAVMLKNNDGAWSLNQESIDLNAYLYAEKRYLDKLLAVSGEKNRYNDQAEKLLNMIRTKFFDAKKGYFYDLQPETGKLVTVDGPEGWIPLWAGIATKVQAEKVIQKMNDPRKFNTKVPLPTLAADHPAFDPMKGYWRGPVWLDQVAYGTEGLRKYGYKKQASKFEKQLLNNAVGLLTNEPICENYHPLTGKGLNAKNFSWSAAHLLMILKNK</sequence>